<evidence type="ECO:0000313" key="2">
    <source>
        <dbReference type="Proteomes" id="UP001239445"/>
    </source>
</evidence>
<evidence type="ECO:0000313" key="1">
    <source>
        <dbReference type="EMBL" id="KAK1759292.1"/>
    </source>
</evidence>
<sequence>MCFMCLCLLFLSVLVFLPCIYPLLCGRICILFHLYSFGGGRILGSGRRLGFWCLRLYYIKVFDGKRHDATVCVCVSVCVCVCVC</sequence>
<protein>
    <submittedName>
        <fullName evidence="1">Uncharacterized protein</fullName>
    </submittedName>
</protein>
<comment type="caution">
    <text evidence="1">The sequence shown here is derived from an EMBL/GenBank/DDBJ whole genome shotgun (WGS) entry which is preliminary data.</text>
</comment>
<keyword evidence="2" id="KW-1185">Reference proteome</keyword>
<dbReference type="EMBL" id="MU839828">
    <property type="protein sequence ID" value="KAK1759292.1"/>
    <property type="molecule type" value="Genomic_DNA"/>
</dbReference>
<dbReference type="Proteomes" id="UP001239445">
    <property type="component" value="Unassembled WGS sequence"/>
</dbReference>
<organism evidence="1 2">
    <name type="scientific">Echria macrotheca</name>
    <dbReference type="NCBI Taxonomy" id="438768"/>
    <lineage>
        <taxon>Eukaryota</taxon>
        <taxon>Fungi</taxon>
        <taxon>Dikarya</taxon>
        <taxon>Ascomycota</taxon>
        <taxon>Pezizomycotina</taxon>
        <taxon>Sordariomycetes</taxon>
        <taxon>Sordariomycetidae</taxon>
        <taxon>Sordariales</taxon>
        <taxon>Schizotheciaceae</taxon>
        <taxon>Echria</taxon>
    </lineage>
</organism>
<name>A0AAJ0BLY9_9PEZI</name>
<proteinExistence type="predicted"/>
<dbReference type="AlphaFoldDB" id="A0AAJ0BLY9"/>
<reference evidence="1" key="1">
    <citation type="submission" date="2023-06" db="EMBL/GenBank/DDBJ databases">
        <title>Genome-scale phylogeny and comparative genomics of the fungal order Sordariales.</title>
        <authorList>
            <consortium name="Lawrence Berkeley National Laboratory"/>
            <person name="Hensen N."/>
            <person name="Bonometti L."/>
            <person name="Westerberg I."/>
            <person name="Brannstrom I.O."/>
            <person name="Guillou S."/>
            <person name="Cros-Aarteil S."/>
            <person name="Calhoun S."/>
            <person name="Haridas S."/>
            <person name="Kuo A."/>
            <person name="Mondo S."/>
            <person name="Pangilinan J."/>
            <person name="Riley R."/>
            <person name="Labutti K."/>
            <person name="Andreopoulos B."/>
            <person name="Lipzen A."/>
            <person name="Chen C."/>
            <person name="Yanf M."/>
            <person name="Daum C."/>
            <person name="Ng V."/>
            <person name="Clum A."/>
            <person name="Steindorff A."/>
            <person name="Ohm R."/>
            <person name="Martin F."/>
            <person name="Silar P."/>
            <person name="Natvig D."/>
            <person name="Lalanne C."/>
            <person name="Gautier V."/>
            <person name="Ament-Velasquez S.L."/>
            <person name="Kruys A."/>
            <person name="Hutchinson M.I."/>
            <person name="Powell A.J."/>
            <person name="Barry K."/>
            <person name="Miller A.N."/>
            <person name="Grigoriev I.V."/>
            <person name="Debuchy R."/>
            <person name="Gladieux P."/>
            <person name="Thoren M.H."/>
            <person name="Johannesson H."/>
        </authorList>
    </citation>
    <scope>NUCLEOTIDE SEQUENCE</scope>
    <source>
        <strain evidence="1">PSN4</strain>
    </source>
</reference>
<accession>A0AAJ0BLY9</accession>
<gene>
    <name evidence="1" type="ORF">QBC47DRAFT_371516</name>
</gene>
<feature type="non-terminal residue" evidence="1">
    <location>
        <position position="84"/>
    </location>
</feature>